<evidence type="ECO:0000256" key="7">
    <source>
        <dbReference type="ARBA" id="ARBA00023180"/>
    </source>
</evidence>
<organism evidence="14 15">
    <name type="scientific">Dendryphion nanum</name>
    <dbReference type="NCBI Taxonomy" id="256645"/>
    <lineage>
        <taxon>Eukaryota</taxon>
        <taxon>Fungi</taxon>
        <taxon>Dikarya</taxon>
        <taxon>Ascomycota</taxon>
        <taxon>Pezizomycotina</taxon>
        <taxon>Dothideomycetes</taxon>
        <taxon>Pleosporomycetidae</taxon>
        <taxon>Pleosporales</taxon>
        <taxon>Torulaceae</taxon>
        <taxon>Dendryphion</taxon>
    </lineage>
</organism>
<comment type="pathway">
    <text evidence="2">Protein modification; protein glycosylation.</text>
</comment>
<dbReference type="PANTHER" id="PTHR11742">
    <property type="entry name" value="MANNOSYL-OLIGOSACCHARIDE ALPHA-1,2-MANNOSIDASE-RELATED"/>
    <property type="match status" value="1"/>
</dbReference>
<comment type="cofactor">
    <cofactor evidence="1 11">
        <name>Ca(2+)</name>
        <dbReference type="ChEBI" id="CHEBI:29108"/>
    </cofactor>
</comment>
<reference evidence="14" key="1">
    <citation type="journal article" date="2021" name="Nat. Commun.">
        <title>Genetic determinants of endophytism in the Arabidopsis root mycobiome.</title>
        <authorList>
            <person name="Mesny F."/>
            <person name="Miyauchi S."/>
            <person name="Thiergart T."/>
            <person name="Pickel B."/>
            <person name="Atanasova L."/>
            <person name="Karlsson M."/>
            <person name="Huettel B."/>
            <person name="Barry K.W."/>
            <person name="Haridas S."/>
            <person name="Chen C."/>
            <person name="Bauer D."/>
            <person name="Andreopoulos W."/>
            <person name="Pangilinan J."/>
            <person name="LaButti K."/>
            <person name="Riley R."/>
            <person name="Lipzen A."/>
            <person name="Clum A."/>
            <person name="Drula E."/>
            <person name="Henrissat B."/>
            <person name="Kohler A."/>
            <person name="Grigoriev I.V."/>
            <person name="Martin F.M."/>
            <person name="Hacquard S."/>
        </authorList>
    </citation>
    <scope>NUCLEOTIDE SEQUENCE</scope>
    <source>
        <strain evidence="14">MPI-CAGE-CH-0243</strain>
    </source>
</reference>
<evidence type="ECO:0000256" key="11">
    <source>
        <dbReference type="PIRSR" id="PIRSR601382-2"/>
    </source>
</evidence>
<dbReference type="EC" id="3.2.1.-" evidence="12"/>
<dbReference type="OrthoDB" id="8118055at2759"/>
<keyword evidence="8 12" id="KW-0326">Glycosidase</keyword>
<evidence type="ECO:0000256" key="4">
    <source>
        <dbReference type="ARBA" id="ARBA00022729"/>
    </source>
</evidence>
<dbReference type="Proteomes" id="UP000700596">
    <property type="component" value="Unassembled WGS sequence"/>
</dbReference>
<dbReference type="SUPFAM" id="SSF48225">
    <property type="entry name" value="Seven-hairpin glycosidases"/>
    <property type="match status" value="1"/>
</dbReference>
<dbReference type="PRINTS" id="PR00747">
    <property type="entry name" value="GLYHDRLASE47"/>
</dbReference>
<dbReference type="InterPro" id="IPR001382">
    <property type="entry name" value="Glyco_hydro_47"/>
</dbReference>
<keyword evidence="5 12" id="KW-0378">Hydrolase</keyword>
<dbReference type="InterPro" id="IPR012341">
    <property type="entry name" value="6hp_glycosidase-like_sf"/>
</dbReference>
<comment type="caution">
    <text evidence="14">The sequence shown here is derived from an EMBL/GenBank/DDBJ whole genome shotgun (WGS) entry which is preliminary data.</text>
</comment>
<sequence length="529" mass="59361">MVPRFRFRPARDAIILICILFLLWRNSGNLDSLTDPEDRAEFIRDAFISGWEAYKKHAFPHDTLRPLTNGYYDDRNGWGCTAVDALTAAILLDVPDAVDTALTHISKIDWQQVLWPDIATFGATIRYMGAMLSAWELLTSTHSHLINDNSIPQLDNLLDQAGNLADVLASSFGSTRGINTNHINATTGEISKSDSVDITILSGLVLEWTRLSDLTGDTRYERLVLQSLEPILDPKPDFPSPFLGLFPKHLNIETGVFNTSDVGGWSHGGGGLYEMLLKLSLYDLVRFGSYRDKWILAAESTINHLASHPKGRPDLTFLADFNKTELIYQQDHSGMFAAASFILGGTVTGEKRYLDFGLDLVDTYVKMYSSSITGIGPESVGWVPSTCETGEETREEVCKAPAEKAEYMKRAGFWPIDPAYHLRPEVLESLYYAYRATGDEKYREASWQIIRNVIKWCKAGSAFAGLPDVNGKTNARNDATFDLMHSYMLTETLLYAYIIHLDDAPWQLRADGKHSWVFSTQAHPLRVRR</sequence>
<comment type="catalytic activity">
    <reaction evidence="10">
        <text>N(4)-(alpha-D-Man-(1-&gt;2)-alpha-D-Man-(1-&gt;2)-alpha-D-Man-(1-&gt;3)-[alpha-D-Man-(1-&gt;2)-alpha-D-Man-(1-&gt;3)-[alpha-D-Man-(1-&gt;2)-alpha-D-Man-(1-&gt;6)]-alpha-D-Man-(1-&gt;6)]-beta-D-Man-(1-&gt;4)-beta-D-GlcNAc-(1-&gt;4)-beta-D-GlcNAc)-L-asparaginyl-[protein] (N-glucan mannose isomer 9A1,2,3B1,2,3) + 4 H2O = N(4)-(alpha-D-Man-(1-&gt;3)-[alpha-D-Man-(1-&gt;3)-[alpha-D-Man-(1-&gt;6)]-alpha-D-Man-(1-&gt;6)]-beta-D-Man-(1-&gt;4)-beta-D-GlcNAc-(1-&gt;4)-beta-D-GlcNAc)-L-asparaginyl-[protein] (N-glucan mannose isomer 5A1,2) + 4 beta-D-mannose</text>
        <dbReference type="Rhea" id="RHEA:56008"/>
        <dbReference type="Rhea" id="RHEA-COMP:14356"/>
        <dbReference type="Rhea" id="RHEA-COMP:14367"/>
        <dbReference type="ChEBI" id="CHEBI:15377"/>
        <dbReference type="ChEBI" id="CHEBI:28563"/>
        <dbReference type="ChEBI" id="CHEBI:59087"/>
        <dbReference type="ChEBI" id="CHEBI:139493"/>
        <dbReference type="EC" id="3.2.1.113"/>
    </reaction>
</comment>
<evidence type="ECO:0000313" key="15">
    <source>
        <dbReference type="Proteomes" id="UP000700596"/>
    </source>
</evidence>
<keyword evidence="6" id="KW-1015">Disulfide bond</keyword>
<evidence type="ECO:0000256" key="13">
    <source>
        <dbReference type="SAM" id="SignalP"/>
    </source>
</evidence>
<dbReference type="InterPro" id="IPR050749">
    <property type="entry name" value="Glycosyl_Hydrolase_47"/>
</dbReference>
<comment type="catalytic activity">
    <reaction evidence="9">
        <text>N(4)-(alpha-D-Man-(1-&gt;2)-alpha-D-Man-(1-&gt;2)-alpha-D-Man-(1-&gt;3)-[alpha-D-Man-(1-&gt;3)-[alpha-D-Man-(1-&gt;2)-alpha-D-Man-(1-&gt;6)]-alpha-D-Man-(1-&gt;6)]-beta-D-Man-(1-&gt;4)-beta-D-GlcNAc-(1-&gt;4)-beta-D-GlcNAc)-L-asparaginyl-[protein] (N-glucan mannose isomer 8A1,2,3B1,3) + 3 H2O = N(4)-(alpha-D-Man-(1-&gt;3)-[alpha-D-Man-(1-&gt;3)-[alpha-D-Man-(1-&gt;6)]-alpha-D-Man-(1-&gt;6)]-beta-D-Man-(1-&gt;4)-beta-D-GlcNAc-(1-&gt;4)-beta-D-GlcNAc)-L-asparaginyl-[protein] (N-glucan mannose isomer 5A1,2) + 3 beta-D-mannose</text>
        <dbReference type="Rhea" id="RHEA:56028"/>
        <dbReference type="Rhea" id="RHEA-COMP:14358"/>
        <dbReference type="Rhea" id="RHEA-COMP:14367"/>
        <dbReference type="ChEBI" id="CHEBI:15377"/>
        <dbReference type="ChEBI" id="CHEBI:28563"/>
        <dbReference type="ChEBI" id="CHEBI:59087"/>
        <dbReference type="ChEBI" id="CHEBI:60628"/>
        <dbReference type="EC" id="3.2.1.113"/>
    </reaction>
</comment>
<dbReference type="Pfam" id="PF01532">
    <property type="entry name" value="Glyco_hydro_47"/>
    <property type="match status" value="1"/>
</dbReference>
<dbReference type="GO" id="GO:0004571">
    <property type="term" value="F:mannosyl-oligosaccharide 1,2-alpha-mannosidase activity"/>
    <property type="evidence" value="ECO:0007669"/>
    <property type="project" value="UniProtKB-EC"/>
</dbReference>
<evidence type="ECO:0000256" key="6">
    <source>
        <dbReference type="ARBA" id="ARBA00023157"/>
    </source>
</evidence>
<keyword evidence="15" id="KW-1185">Reference proteome</keyword>
<dbReference type="FunFam" id="1.50.10.10:FF:000047">
    <property type="entry name" value="Mannosyl-oligosaccharide alpha-1,2-mannosidase"/>
    <property type="match status" value="1"/>
</dbReference>
<dbReference type="GO" id="GO:0036503">
    <property type="term" value="P:ERAD pathway"/>
    <property type="evidence" value="ECO:0007669"/>
    <property type="project" value="UniProtKB-ARBA"/>
</dbReference>
<dbReference type="GO" id="GO:0005783">
    <property type="term" value="C:endoplasmic reticulum"/>
    <property type="evidence" value="ECO:0007669"/>
    <property type="project" value="TreeGrafter"/>
</dbReference>
<keyword evidence="11" id="KW-0479">Metal-binding</keyword>
<dbReference type="AlphaFoldDB" id="A0A9P9D6F3"/>
<evidence type="ECO:0000256" key="2">
    <source>
        <dbReference type="ARBA" id="ARBA00004922"/>
    </source>
</evidence>
<dbReference type="Gene3D" id="1.50.10.10">
    <property type="match status" value="1"/>
</dbReference>
<dbReference type="PANTHER" id="PTHR11742:SF101">
    <property type="entry name" value="MANNOSYL-OLIGOSACCHARIDE ALPHA-1,2-MANNOSIDASE 1B"/>
    <property type="match status" value="1"/>
</dbReference>
<gene>
    <name evidence="14" type="ORF">B0J11DRAFT_446245</name>
</gene>
<protein>
    <recommendedName>
        <fullName evidence="12">alpha-1,2-Mannosidase</fullName>
        <ecNumber evidence="12">3.2.1.-</ecNumber>
    </recommendedName>
</protein>
<name>A0A9P9D6F3_9PLEO</name>
<evidence type="ECO:0000256" key="12">
    <source>
        <dbReference type="RuleBase" id="RU361193"/>
    </source>
</evidence>
<feature type="signal peptide" evidence="13">
    <location>
        <begin position="1"/>
        <end position="28"/>
    </location>
</feature>
<dbReference type="InterPro" id="IPR036026">
    <property type="entry name" value="Seven-hairpin_glycosidases"/>
</dbReference>
<evidence type="ECO:0000256" key="5">
    <source>
        <dbReference type="ARBA" id="ARBA00022801"/>
    </source>
</evidence>
<dbReference type="GO" id="GO:0005975">
    <property type="term" value="P:carbohydrate metabolic process"/>
    <property type="evidence" value="ECO:0007669"/>
    <property type="project" value="InterPro"/>
</dbReference>
<dbReference type="EMBL" id="JAGMWT010000019">
    <property type="protein sequence ID" value="KAH7113246.1"/>
    <property type="molecule type" value="Genomic_DNA"/>
</dbReference>
<proteinExistence type="inferred from homology"/>
<evidence type="ECO:0000256" key="10">
    <source>
        <dbReference type="ARBA" id="ARBA00048605"/>
    </source>
</evidence>
<evidence type="ECO:0000313" key="14">
    <source>
        <dbReference type="EMBL" id="KAH7113246.1"/>
    </source>
</evidence>
<keyword evidence="7" id="KW-0325">Glycoprotein</keyword>
<dbReference type="GO" id="GO:0005509">
    <property type="term" value="F:calcium ion binding"/>
    <property type="evidence" value="ECO:0007669"/>
    <property type="project" value="InterPro"/>
</dbReference>
<keyword evidence="4 13" id="KW-0732">Signal</keyword>
<evidence type="ECO:0000256" key="1">
    <source>
        <dbReference type="ARBA" id="ARBA00001913"/>
    </source>
</evidence>
<dbReference type="GO" id="GO:0016020">
    <property type="term" value="C:membrane"/>
    <property type="evidence" value="ECO:0007669"/>
    <property type="project" value="InterPro"/>
</dbReference>
<keyword evidence="11" id="KW-0106">Calcium</keyword>
<comment type="similarity">
    <text evidence="3 12">Belongs to the glycosyl hydrolase 47 family.</text>
</comment>
<accession>A0A9P9D6F3</accession>
<feature type="chain" id="PRO_5040308627" description="alpha-1,2-Mannosidase" evidence="13">
    <location>
        <begin position="29"/>
        <end position="529"/>
    </location>
</feature>
<evidence type="ECO:0000256" key="8">
    <source>
        <dbReference type="ARBA" id="ARBA00023295"/>
    </source>
</evidence>
<feature type="binding site" evidence="11">
    <location>
        <position position="520"/>
    </location>
    <ligand>
        <name>Ca(2+)</name>
        <dbReference type="ChEBI" id="CHEBI:29108"/>
    </ligand>
</feature>
<evidence type="ECO:0000256" key="9">
    <source>
        <dbReference type="ARBA" id="ARBA00047669"/>
    </source>
</evidence>
<evidence type="ECO:0000256" key="3">
    <source>
        <dbReference type="ARBA" id="ARBA00007658"/>
    </source>
</evidence>